<dbReference type="Pfam" id="PF08740">
    <property type="entry name" value="BCS1_N"/>
    <property type="match status" value="2"/>
</dbReference>
<accession>A0A9J2Q5V3</accession>
<evidence type="ECO:0000313" key="13">
    <source>
        <dbReference type="WBParaSite" id="ALUE_0001691401-mRNA-1"/>
    </source>
</evidence>
<dbReference type="Proteomes" id="UP000036681">
    <property type="component" value="Unplaced"/>
</dbReference>
<sequence>MWWSNGGVKGTSSQTPSVDITLMETERGQSHSLFREIYDSLSTNPYFGAGAGLAGIGLGMSILRRLAIVSNAFFRRRFIISLEINNEDAAYPWLLNYINRHSVRQTRHLSVHTAVRQAESGRTLTTFSYLPGHGMHYLVHNYRWIQVERQREKQTIQRNGYRTPFETVTLTTIGADVQFLKSILDKATAEALAQVETGLVVYQAVGPDWRRFGTPRRKRPLASVVLDGRLSDEIHDDFSEFCSSAQSFLLLYYFISINSVERQREKQTIQRNGYRTPFETVTLTTIGADVQFLKSILDKATAEALAQVETGLVVYQAVGPDWRRFGTPRRKRPLASVVLDGRLSDEIHDDFSEFCSSAQSYAERGVPYRRGYLFYGPPGSGKSSFIAALASHFGYSICMLSLSERTLDDDRLNHLLNTPPPKFIFLCYLGCYCEWRLLLFTYLTIMFIRFYGNRVSDEMAYKFQTSATALGADLSPAQIQGHLLLHKEDPQAAINNISMLIAAT</sequence>
<evidence type="ECO:0000256" key="1">
    <source>
        <dbReference type="ARBA" id="ARBA00004325"/>
    </source>
</evidence>
<evidence type="ECO:0000256" key="7">
    <source>
        <dbReference type="ARBA" id="ARBA00023128"/>
    </source>
</evidence>
<dbReference type="InterPro" id="IPR027417">
    <property type="entry name" value="P-loop_NTPase"/>
</dbReference>
<proteinExistence type="predicted"/>
<comment type="subcellular location">
    <subcellularLocation>
        <location evidence="1">Mitochondrion membrane</location>
    </subcellularLocation>
</comment>
<feature type="domain" description="BCS1 N-terminal" evidence="11">
    <location>
        <begin position="54"/>
        <end position="224"/>
    </location>
</feature>
<evidence type="ECO:0000256" key="10">
    <source>
        <dbReference type="SAM" id="Phobius"/>
    </source>
</evidence>
<dbReference type="InterPro" id="IPR050747">
    <property type="entry name" value="Mitochondrial_chaperone_BCS1"/>
</dbReference>
<keyword evidence="2 10" id="KW-0812">Transmembrane</keyword>
<keyword evidence="8 10" id="KW-0472">Membrane</keyword>
<dbReference type="SUPFAM" id="SSF52540">
    <property type="entry name" value="P-loop containing nucleoside triphosphate hydrolases"/>
    <property type="match status" value="1"/>
</dbReference>
<keyword evidence="7" id="KW-0496">Mitochondrion</keyword>
<reference evidence="13" key="1">
    <citation type="submission" date="2023-03" db="UniProtKB">
        <authorList>
            <consortium name="WormBaseParasite"/>
        </authorList>
    </citation>
    <scope>IDENTIFICATION</scope>
</reference>
<comment type="catalytic activity">
    <reaction evidence="9">
        <text>ATP + H2O = ADP + phosphate + H(+)</text>
        <dbReference type="Rhea" id="RHEA:13065"/>
        <dbReference type="ChEBI" id="CHEBI:15377"/>
        <dbReference type="ChEBI" id="CHEBI:15378"/>
        <dbReference type="ChEBI" id="CHEBI:30616"/>
        <dbReference type="ChEBI" id="CHEBI:43474"/>
        <dbReference type="ChEBI" id="CHEBI:456216"/>
    </reaction>
    <physiologicalReaction direction="left-to-right" evidence="9">
        <dbReference type="Rhea" id="RHEA:13066"/>
    </physiologicalReaction>
</comment>
<evidence type="ECO:0000256" key="9">
    <source>
        <dbReference type="ARBA" id="ARBA00048778"/>
    </source>
</evidence>
<keyword evidence="6 10" id="KW-1133">Transmembrane helix</keyword>
<dbReference type="GO" id="GO:0031966">
    <property type="term" value="C:mitochondrial membrane"/>
    <property type="evidence" value="ECO:0007669"/>
    <property type="project" value="UniProtKB-SubCell"/>
</dbReference>
<dbReference type="InterPro" id="IPR014851">
    <property type="entry name" value="BCS1_N"/>
</dbReference>
<keyword evidence="3" id="KW-0547">Nucleotide-binding</keyword>
<feature type="transmembrane region" description="Helical" evidence="10">
    <location>
        <begin position="46"/>
        <end position="67"/>
    </location>
</feature>
<feature type="domain" description="BCS1 N-terminal" evidence="11">
    <location>
        <begin position="228"/>
        <end position="337"/>
    </location>
</feature>
<dbReference type="InterPro" id="IPR003959">
    <property type="entry name" value="ATPase_AAA_core"/>
</dbReference>
<dbReference type="Gene3D" id="3.40.50.300">
    <property type="entry name" value="P-loop containing nucleotide triphosphate hydrolases"/>
    <property type="match status" value="1"/>
</dbReference>
<evidence type="ECO:0000256" key="3">
    <source>
        <dbReference type="ARBA" id="ARBA00022741"/>
    </source>
</evidence>
<dbReference type="GO" id="GO:0005524">
    <property type="term" value="F:ATP binding"/>
    <property type="evidence" value="ECO:0007669"/>
    <property type="project" value="UniProtKB-KW"/>
</dbReference>
<evidence type="ECO:0000256" key="8">
    <source>
        <dbReference type="ARBA" id="ARBA00023136"/>
    </source>
</evidence>
<dbReference type="SMART" id="SM01024">
    <property type="entry name" value="BCS1_N"/>
    <property type="match status" value="2"/>
</dbReference>
<evidence type="ECO:0000256" key="6">
    <source>
        <dbReference type="ARBA" id="ARBA00022989"/>
    </source>
</evidence>
<dbReference type="Pfam" id="PF25426">
    <property type="entry name" value="AAA_lid_BCS1"/>
    <property type="match status" value="1"/>
</dbReference>
<protein>
    <submittedName>
        <fullName evidence="13">BCS1 N-terminal domain-containing protein</fullName>
    </submittedName>
</protein>
<dbReference type="Pfam" id="PF00004">
    <property type="entry name" value="AAA"/>
    <property type="match status" value="1"/>
</dbReference>
<evidence type="ECO:0000256" key="2">
    <source>
        <dbReference type="ARBA" id="ARBA00022692"/>
    </source>
</evidence>
<evidence type="ECO:0000256" key="4">
    <source>
        <dbReference type="ARBA" id="ARBA00022801"/>
    </source>
</evidence>
<organism evidence="12 13">
    <name type="scientific">Ascaris lumbricoides</name>
    <name type="common">Giant roundworm</name>
    <dbReference type="NCBI Taxonomy" id="6252"/>
    <lineage>
        <taxon>Eukaryota</taxon>
        <taxon>Metazoa</taxon>
        <taxon>Ecdysozoa</taxon>
        <taxon>Nematoda</taxon>
        <taxon>Chromadorea</taxon>
        <taxon>Rhabditida</taxon>
        <taxon>Spirurina</taxon>
        <taxon>Ascaridomorpha</taxon>
        <taxon>Ascaridoidea</taxon>
        <taxon>Ascarididae</taxon>
        <taxon>Ascaris</taxon>
    </lineage>
</organism>
<dbReference type="PANTHER" id="PTHR23070">
    <property type="entry name" value="BCS1 AAA-TYPE ATPASE"/>
    <property type="match status" value="1"/>
</dbReference>
<keyword evidence="12" id="KW-1185">Reference proteome</keyword>
<feature type="transmembrane region" description="Helical" evidence="10">
    <location>
        <begin position="423"/>
        <end position="452"/>
    </location>
</feature>
<keyword evidence="4" id="KW-0378">Hydrolase</keyword>
<dbReference type="InterPro" id="IPR057495">
    <property type="entry name" value="AAA_lid_BCS1"/>
</dbReference>
<dbReference type="GO" id="GO:0016887">
    <property type="term" value="F:ATP hydrolysis activity"/>
    <property type="evidence" value="ECO:0007669"/>
    <property type="project" value="InterPro"/>
</dbReference>
<name>A0A9J2Q5V3_ASCLU</name>
<dbReference type="WBParaSite" id="ALUE_0001691401-mRNA-1">
    <property type="protein sequence ID" value="ALUE_0001691401-mRNA-1"/>
    <property type="gene ID" value="ALUE_0001691401"/>
</dbReference>
<dbReference type="AlphaFoldDB" id="A0A9J2Q5V3"/>
<keyword evidence="5" id="KW-0067">ATP-binding</keyword>
<evidence type="ECO:0000313" key="12">
    <source>
        <dbReference type="Proteomes" id="UP000036681"/>
    </source>
</evidence>
<evidence type="ECO:0000259" key="11">
    <source>
        <dbReference type="SMART" id="SM01024"/>
    </source>
</evidence>
<evidence type="ECO:0000256" key="5">
    <source>
        <dbReference type="ARBA" id="ARBA00022840"/>
    </source>
</evidence>